<feature type="binding site" evidence="8">
    <location>
        <position position="46"/>
    </location>
    <ligand>
        <name>[4Fe-4S] cluster</name>
        <dbReference type="ChEBI" id="CHEBI:49883"/>
        <label>1</label>
    </ligand>
</feature>
<keyword evidence="8" id="KW-0963">Cytoplasm</keyword>
<feature type="binding site" evidence="8">
    <location>
        <position position="68"/>
    </location>
    <ligand>
        <name>[4Fe-4S] cluster</name>
        <dbReference type="ChEBI" id="CHEBI:49883"/>
        <label>2</label>
    </ligand>
</feature>
<accession>Q2W3S9</accession>
<keyword evidence="2 8" id="KW-0004">4Fe-4S</keyword>
<evidence type="ECO:0000256" key="2">
    <source>
        <dbReference type="ARBA" id="ARBA00022485"/>
    </source>
</evidence>
<keyword evidence="5" id="KW-0249">Electron transport</keyword>
<evidence type="ECO:0000256" key="8">
    <source>
        <dbReference type="HAMAP-Rule" id="MF_02201"/>
    </source>
</evidence>
<evidence type="ECO:0000313" key="11">
    <source>
        <dbReference type="EMBL" id="BAE51496.1"/>
    </source>
</evidence>
<comment type="similarity">
    <text evidence="8">Belongs to the NapF family.</text>
</comment>
<feature type="binding site" evidence="8">
    <location>
        <position position="159"/>
    </location>
    <ligand>
        <name>[4Fe-4S] cluster</name>
        <dbReference type="ChEBI" id="CHEBI:49883"/>
        <label>3</label>
    </ligand>
</feature>
<evidence type="ECO:0000256" key="6">
    <source>
        <dbReference type="ARBA" id="ARBA00023004"/>
    </source>
</evidence>
<dbReference type="KEGG" id="mag:amb2692"/>
<dbReference type="PROSITE" id="PS00198">
    <property type="entry name" value="4FE4S_FER_1"/>
    <property type="match status" value="2"/>
</dbReference>
<dbReference type="HOGENOM" id="CLU_077329_2_1_5"/>
<dbReference type="Pfam" id="PF12838">
    <property type="entry name" value="Fer4_7"/>
    <property type="match status" value="1"/>
</dbReference>
<comment type="cofactor">
    <cofactor evidence="8">
        <name>[4Fe-4S] cluster</name>
        <dbReference type="ChEBI" id="CHEBI:49883"/>
    </cofactor>
</comment>
<comment type="function">
    <text evidence="8">Could be involved in the maturation of NapA, the catalytic subunit of the periplasmic nitrate reductase, before its export into the periplasm.</text>
</comment>
<evidence type="ECO:0000256" key="7">
    <source>
        <dbReference type="ARBA" id="ARBA00023014"/>
    </source>
</evidence>
<proteinExistence type="inferred from homology"/>
<feature type="region of interest" description="Disordered" evidence="9">
    <location>
        <begin position="1"/>
        <end position="26"/>
    </location>
</feature>
<dbReference type="InterPro" id="IPR050572">
    <property type="entry name" value="Fe-S_Ferredoxin"/>
</dbReference>
<evidence type="ECO:0000259" key="10">
    <source>
        <dbReference type="PROSITE" id="PS51379"/>
    </source>
</evidence>
<dbReference type="GO" id="GO:0046872">
    <property type="term" value="F:metal ion binding"/>
    <property type="evidence" value="ECO:0007669"/>
    <property type="project" value="UniProtKB-KW"/>
</dbReference>
<keyword evidence="3 8" id="KW-0479">Metal-binding</keyword>
<feature type="binding site" evidence="8">
    <location>
        <position position="163"/>
    </location>
    <ligand>
        <name>[4Fe-4S] cluster</name>
        <dbReference type="ChEBI" id="CHEBI:49883"/>
        <label>3</label>
    </ligand>
</feature>
<organism evidence="11 12">
    <name type="scientific">Paramagnetospirillum magneticum (strain ATCC 700264 / AMB-1)</name>
    <name type="common">Magnetospirillum magneticum</name>
    <dbReference type="NCBI Taxonomy" id="342108"/>
    <lineage>
        <taxon>Bacteria</taxon>
        <taxon>Pseudomonadati</taxon>
        <taxon>Pseudomonadota</taxon>
        <taxon>Alphaproteobacteria</taxon>
        <taxon>Rhodospirillales</taxon>
        <taxon>Magnetospirillaceae</taxon>
        <taxon>Paramagnetospirillum</taxon>
    </lineage>
</organism>
<name>Q2W3S9_PARM1</name>
<dbReference type="GO" id="GO:0005737">
    <property type="term" value="C:cytoplasm"/>
    <property type="evidence" value="ECO:0007669"/>
    <property type="project" value="UniProtKB-SubCell"/>
</dbReference>
<protein>
    <recommendedName>
        <fullName evidence="8">Ferredoxin-type protein NapF</fullName>
    </recommendedName>
</protein>
<evidence type="ECO:0000256" key="9">
    <source>
        <dbReference type="SAM" id="MobiDB-lite"/>
    </source>
</evidence>
<feature type="binding site" evidence="8">
    <location>
        <position position="71"/>
    </location>
    <ligand>
        <name>[4Fe-4S] cluster</name>
        <dbReference type="ChEBI" id="CHEBI:49883"/>
        <label>2</label>
    </ligand>
</feature>
<dbReference type="CDD" id="cd10564">
    <property type="entry name" value="NapF_like"/>
    <property type="match status" value="1"/>
</dbReference>
<feature type="domain" description="4Fe-4S ferredoxin-type" evidence="10">
    <location>
        <begin position="144"/>
        <end position="173"/>
    </location>
</feature>
<keyword evidence="12" id="KW-1185">Reference proteome</keyword>
<keyword evidence="7 8" id="KW-0411">Iron-sulfur</keyword>
<dbReference type="Proteomes" id="UP000007058">
    <property type="component" value="Chromosome"/>
</dbReference>
<feature type="domain" description="4Fe-4S ferredoxin-type" evidence="10">
    <location>
        <begin position="25"/>
        <end position="56"/>
    </location>
</feature>
<dbReference type="AlphaFoldDB" id="Q2W3S9"/>
<dbReference type="PANTHER" id="PTHR43687">
    <property type="entry name" value="ADENYLYLSULFATE REDUCTASE, BETA SUBUNIT"/>
    <property type="match status" value="1"/>
</dbReference>
<reference evidence="11 12" key="1">
    <citation type="journal article" date="2005" name="DNA Res.">
        <title>Complete genome sequence of the facultative anaerobic magnetotactic bacterium Magnetospirillum sp. strain AMB-1.</title>
        <authorList>
            <person name="Matsunaga T."/>
            <person name="Okamura Y."/>
            <person name="Fukuda Y."/>
            <person name="Wahyudi A.T."/>
            <person name="Murase Y."/>
            <person name="Takeyama H."/>
        </authorList>
    </citation>
    <scope>NUCLEOTIDE SEQUENCE [LARGE SCALE GENOMIC DNA]</scope>
    <source>
        <strain evidence="12">ATCC 700264 / AMB-1</strain>
    </source>
</reference>
<dbReference type="PROSITE" id="PS51379">
    <property type="entry name" value="4FE4S_FER_2"/>
    <property type="match status" value="2"/>
</dbReference>
<keyword evidence="6 8" id="KW-0408">Iron</keyword>
<dbReference type="Gene3D" id="3.30.70.20">
    <property type="match status" value="2"/>
</dbReference>
<dbReference type="PANTHER" id="PTHR43687:SF6">
    <property type="entry name" value="L-ASPARTATE SEMIALDEHYDE SULFURTRANSFERASE IRON-SULFUR SUBUNIT"/>
    <property type="match status" value="1"/>
</dbReference>
<dbReference type="GO" id="GO:0051539">
    <property type="term" value="F:4 iron, 4 sulfur cluster binding"/>
    <property type="evidence" value="ECO:0007669"/>
    <property type="project" value="UniProtKB-UniRule"/>
</dbReference>
<keyword evidence="4 8" id="KW-0677">Repeat</keyword>
<dbReference type="SUPFAM" id="SSF46548">
    <property type="entry name" value="alpha-helical ferredoxin"/>
    <property type="match status" value="1"/>
</dbReference>
<comment type="subcellular location">
    <subcellularLocation>
        <location evidence="8">Cytoplasm</location>
    </subcellularLocation>
</comment>
<feature type="binding site" evidence="8">
    <location>
        <position position="39"/>
    </location>
    <ligand>
        <name>[4Fe-4S] cluster</name>
        <dbReference type="ChEBI" id="CHEBI:49883"/>
        <label>1</label>
    </ligand>
</feature>
<dbReference type="Pfam" id="PF00037">
    <property type="entry name" value="Fer4"/>
    <property type="match status" value="1"/>
</dbReference>
<evidence type="ECO:0000256" key="3">
    <source>
        <dbReference type="ARBA" id="ARBA00022723"/>
    </source>
</evidence>
<gene>
    <name evidence="8" type="primary">napF</name>
    <name evidence="11" type="ordered locus">amb2692</name>
</gene>
<feature type="binding site" evidence="8">
    <location>
        <position position="78"/>
    </location>
    <ligand>
        <name>[4Fe-4S] cluster</name>
        <dbReference type="ChEBI" id="CHEBI:49883"/>
        <label>2</label>
    </ligand>
</feature>
<feature type="binding site" evidence="8">
    <location>
        <position position="153"/>
    </location>
    <ligand>
        <name>[4Fe-4S] cluster</name>
        <dbReference type="ChEBI" id="CHEBI:49883"/>
        <label>3</label>
    </ligand>
</feature>
<dbReference type="InterPro" id="IPR017896">
    <property type="entry name" value="4Fe4S_Fe-S-bd"/>
</dbReference>
<dbReference type="EMBL" id="AP007255">
    <property type="protein sequence ID" value="BAE51496.1"/>
    <property type="molecule type" value="Genomic_DNA"/>
</dbReference>
<evidence type="ECO:0000256" key="5">
    <source>
        <dbReference type="ARBA" id="ARBA00022982"/>
    </source>
</evidence>
<feature type="binding site" evidence="8">
    <location>
        <position position="36"/>
    </location>
    <ligand>
        <name>[4Fe-4S] cluster</name>
        <dbReference type="ChEBI" id="CHEBI:49883"/>
        <label>1</label>
    </ligand>
</feature>
<sequence length="176" mass="18259">MSGLMSRRTLLTRRTESRAPSGPRPPWSIETFDVACDGCGACLSSCPEHILAKGADGRPVVDFARGGCTFCGDCDTACVPREGRPAAIDRALSARASSHGADRLPVLARLGASCISIQGVTCRLCGDPCDVRAIKFRPLPGGRVLPEIAEESCNGCGICVSACPVGALSMAPLVRA</sequence>
<evidence type="ECO:0000313" key="12">
    <source>
        <dbReference type="Proteomes" id="UP000007058"/>
    </source>
</evidence>
<evidence type="ECO:0000256" key="1">
    <source>
        <dbReference type="ARBA" id="ARBA00022448"/>
    </source>
</evidence>
<keyword evidence="1" id="KW-0813">Transport</keyword>
<dbReference type="InterPro" id="IPR017900">
    <property type="entry name" value="4Fe4S_Fe_S_CS"/>
</dbReference>
<dbReference type="HAMAP" id="MF_02201">
    <property type="entry name" value="NapF"/>
    <property type="match status" value="1"/>
</dbReference>
<feature type="binding site" evidence="8">
    <location>
        <position position="74"/>
    </location>
    <ligand>
        <name>[4Fe-4S] cluster</name>
        <dbReference type="ChEBI" id="CHEBI:49883"/>
        <label>2</label>
    </ligand>
</feature>
<feature type="binding site" evidence="8">
    <location>
        <position position="156"/>
    </location>
    <ligand>
        <name>[4Fe-4S] cluster</name>
        <dbReference type="ChEBI" id="CHEBI:49883"/>
        <label>3</label>
    </ligand>
</feature>
<dbReference type="InterPro" id="IPR004496">
    <property type="entry name" value="NapF"/>
</dbReference>
<dbReference type="STRING" id="342108.amb2692"/>
<evidence type="ECO:0000256" key="4">
    <source>
        <dbReference type="ARBA" id="ARBA00022737"/>
    </source>
</evidence>
<feature type="binding site" evidence="8">
    <location>
        <position position="42"/>
    </location>
    <ligand>
        <name>[4Fe-4S] cluster</name>
        <dbReference type="ChEBI" id="CHEBI:49883"/>
        <label>1</label>
    </ligand>
</feature>
<comment type="subunit">
    <text evidence="8">Interacts with the cytoplasmic NapA precursor.</text>
</comment>